<evidence type="ECO:0000313" key="1">
    <source>
        <dbReference type="EMBL" id="VAW91423.1"/>
    </source>
</evidence>
<dbReference type="EMBL" id="UOFR01000011">
    <property type="protein sequence ID" value="VAW91423.1"/>
    <property type="molecule type" value="Genomic_DNA"/>
</dbReference>
<protein>
    <submittedName>
        <fullName evidence="1">Uncharacterized protein</fullName>
    </submittedName>
</protein>
<accession>A0A3B0ZTM4</accession>
<dbReference type="SUPFAM" id="SSF75169">
    <property type="entry name" value="DsrEFH-like"/>
    <property type="match status" value="1"/>
</dbReference>
<dbReference type="InterPro" id="IPR027396">
    <property type="entry name" value="DsrEFH-like"/>
</dbReference>
<organism evidence="1">
    <name type="scientific">hydrothermal vent metagenome</name>
    <dbReference type="NCBI Taxonomy" id="652676"/>
    <lineage>
        <taxon>unclassified sequences</taxon>
        <taxon>metagenomes</taxon>
        <taxon>ecological metagenomes</taxon>
    </lineage>
</organism>
<dbReference type="Pfam" id="PF02635">
    <property type="entry name" value="DsrE"/>
    <property type="match status" value="1"/>
</dbReference>
<dbReference type="AlphaFoldDB" id="A0A3B0ZTM4"/>
<gene>
    <name evidence="1" type="ORF">MNBD_GAMMA21-901</name>
</gene>
<name>A0A3B0ZTM4_9ZZZZ</name>
<reference evidence="1" key="1">
    <citation type="submission" date="2018-06" db="EMBL/GenBank/DDBJ databases">
        <authorList>
            <person name="Zhirakovskaya E."/>
        </authorList>
    </citation>
    <scope>NUCLEOTIDE SEQUENCE</scope>
</reference>
<proteinExistence type="predicted"/>
<dbReference type="Gene3D" id="3.40.1260.10">
    <property type="entry name" value="DsrEFH-like"/>
    <property type="match status" value="1"/>
</dbReference>
<sequence length="163" mass="18219">MKTIRHYFVGFITLLALSNLSYANPHAEEIEKILAQKEEPMGVVFEIVTSKSNSLDWALPLVNGYIDKLKNKFPEIDVVIVTHGSEQFALTTDKAKKQTKVHSLTQQLNKQGVQLHVCGTYAGWRGLTDEDFPEYVNVAAAGPAQINDYVSVGYQLVIIRQPD</sequence>
<dbReference type="InterPro" id="IPR003787">
    <property type="entry name" value="Sulphur_relay_DsrE/F-like"/>
</dbReference>